<dbReference type="PANTHER" id="PTHR37198">
    <property type="entry name" value="NUCLEOLIN"/>
    <property type="match status" value="1"/>
</dbReference>
<dbReference type="PANTHER" id="PTHR37198:SF1">
    <property type="entry name" value="NUCLEOLIN"/>
    <property type="match status" value="1"/>
</dbReference>
<feature type="region of interest" description="Disordered" evidence="1">
    <location>
        <begin position="130"/>
        <end position="183"/>
    </location>
</feature>
<feature type="non-terminal residue" evidence="2">
    <location>
        <position position="1"/>
    </location>
</feature>
<organism evidence="2">
    <name type="scientific">Anthurium amnicola</name>
    <dbReference type="NCBI Taxonomy" id="1678845"/>
    <lineage>
        <taxon>Eukaryota</taxon>
        <taxon>Viridiplantae</taxon>
        <taxon>Streptophyta</taxon>
        <taxon>Embryophyta</taxon>
        <taxon>Tracheophyta</taxon>
        <taxon>Spermatophyta</taxon>
        <taxon>Magnoliopsida</taxon>
        <taxon>Liliopsida</taxon>
        <taxon>Araceae</taxon>
        <taxon>Pothoideae</taxon>
        <taxon>Potheae</taxon>
        <taxon>Anthurium</taxon>
    </lineage>
</organism>
<name>A0A1D1YJT7_9ARAE</name>
<protein>
    <submittedName>
        <fullName evidence="2">Uncharacterized protein</fullName>
    </submittedName>
</protein>
<dbReference type="EMBL" id="GDJX01013043">
    <property type="protein sequence ID" value="JAT54893.1"/>
    <property type="molecule type" value="Transcribed_RNA"/>
</dbReference>
<evidence type="ECO:0000256" key="1">
    <source>
        <dbReference type="SAM" id="MobiDB-lite"/>
    </source>
</evidence>
<proteinExistence type="predicted"/>
<feature type="compositionally biased region" description="Acidic residues" evidence="1">
    <location>
        <begin position="137"/>
        <end position="154"/>
    </location>
</feature>
<dbReference type="AlphaFoldDB" id="A0A1D1YJT7"/>
<evidence type="ECO:0000313" key="2">
    <source>
        <dbReference type="EMBL" id="JAT54893.1"/>
    </source>
</evidence>
<sequence>GGSERFSGTFLLSSSRITMQQSTETEKLIPLAARGRQKWEMEVGGDAVADVSRGDGGGGEGEGLWSRGWRLGKRIALAGAIISSAPVVVPPLLLLSAVALAFSVPFGVLSAGYACTDKIMQALLPLPVPSSGAPQPEAEELEEAGEGEEQEEGEADHQFREVGAETEQEEDLVEEFPEVEEGP</sequence>
<feature type="non-terminal residue" evidence="2">
    <location>
        <position position="183"/>
    </location>
</feature>
<accession>A0A1D1YJT7</accession>
<feature type="compositionally biased region" description="Acidic residues" evidence="1">
    <location>
        <begin position="164"/>
        <end position="183"/>
    </location>
</feature>
<gene>
    <name evidence="2" type="ORF">g.6433</name>
</gene>
<reference evidence="2" key="1">
    <citation type="submission" date="2015-07" db="EMBL/GenBank/DDBJ databases">
        <title>Transcriptome Assembly of Anthurium amnicola.</title>
        <authorList>
            <person name="Suzuki J."/>
        </authorList>
    </citation>
    <scope>NUCLEOTIDE SEQUENCE</scope>
</reference>